<reference evidence="9" key="1">
    <citation type="journal article" date="2019" name="G3 (Bethesda)">
        <title>Genome Assemblies of Two Rare Opportunistic Yeast Pathogens: Diutina rugosa (syn. Candida rugosa) and Trichomonascus ciferrii (syn. Candida ciferrii).</title>
        <authorList>
            <person name="Mixao V."/>
            <person name="Saus E."/>
            <person name="Hansen A.P."/>
            <person name="Lass-Florl C."/>
            <person name="Gabaldon T."/>
        </authorList>
    </citation>
    <scope>NUCLEOTIDE SEQUENCE</scope>
    <source>
        <strain evidence="9">CBS 4856</strain>
    </source>
</reference>
<dbReference type="SUPFAM" id="SSF51445">
    <property type="entry name" value="(Trans)glycosidases"/>
    <property type="match status" value="1"/>
</dbReference>
<dbReference type="GO" id="GO:0071555">
    <property type="term" value="P:cell wall organization"/>
    <property type="evidence" value="ECO:0007669"/>
    <property type="project" value="TreeGrafter"/>
</dbReference>
<keyword evidence="3" id="KW-0134">Cell wall</keyword>
<dbReference type="EMBL" id="SWFS01000253">
    <property type="protein sequence ID" value="KAA8912546.1"/>
    <property type="molecule type" value="Genomic_DNA"/>
</dbReference>
<comment type="caution">
    <text evidence="9">The sequence shown here is derived from an EMBL/GenBank/DDBJ whole genome shotgun (WGS) entry which is preliminary data.</text>
</comment>
<evidence type="ECO:0000256" key="1">
    <source>
        <dbReference type="ARBA" id="ARBA00004191"/>
    </source>
</evidence>
<dbReference type="PANTHER" id="PTHR16631">
    <property type="entry name" value="GLUCAN 1,3-BETA-GLUCOSIDASE"/>
    <property type="match status" value="1"/>
</dbReference>
<protein>
    <recommendedName>
        <fullName evidence="11">Glycoside hydrolase family 17 protein</fullName>
    </recommendedName>
</protein>
<dbReference type="AlphaFoldDB" id="A0A642V3Q3"/>
<comment type="subcellular location">
    <subcellularLocation>
        <location evidence="1">Secreted</location>
        <location evidence="1">Cell wall</location>
    </subcellularLocation>
</comment>
<dbReference type="Proteomes" id="UP000761534">
    <property type="component" value="Unassembled WGS sequence"/>
</dbReference>
<evidence type="ECO:0008006" key="11">
    <source>
        <dbReference type="Google" id="ProtNLM"/>
    </source>
</evidence>
<evidence type="ECO:0000256" key="3">
    <source>
        <dbReference type="ARBA" id="ARBA00022512"/>
    </source>
</evidence>
<evidence type="ECO:0000256" key="6">
    <source>
        <dbReference type="ARBA" id="ARBA00022801"/>
    </source>
</evidence>
<keyword evidence="8" id="KW-0472">Membrane</keyword>
<comment type="similarity">
    <text evidence="2">Belongs to the glycosyl hydrolase 17 family.</text>
</comment>
<keyword evidence="7" id="KW-0326">Glycosidase</keyword>
<name>A0A642V3Q3_9ASCO</name>
<keyword evidence="8" id="KW-1133">Transmembrane helix</keyword>
<dbReference type="GO" id="GO:0009277">
    <property type="term" value="C:fungal-type cell wall"/>
    <property type="evidence" value="ECO:0007669"/>
    <property type="project" value="TreeGrafter"/>
</dbReference>
<dbReference type="GO" id="GO:0009986">
    <property type="term" value="C:cell surface"/>
    <property type="evidence" value="ECO:0007669"/>
    <property type="project" value="TreeGrafter"/>
</dbReference>
<dbReference type="VEuPathDB" id="FungiDB:TRICI_003455"/>
<evidence type="ECO:0000256" key="5">
    <source>
        <dbReference type="ARBA" id="ARBA00022729"/>
    </source>
</evidence>
<proteinExistence type="inferred from homology"/>
<organism evidence="9 10">
    <name type="scientific">Trichomonascus ciferrii</name>
    <dbReference type="NCBI Taxonomy" id="44093"/>
    <lineage>
        <taxon>Eukaryota</taxon>
        <taxon>Fungi</taxon>
        <taxon>Dikarya</taxon>
        <taxon>Ascomycota</taxon>
        <taxon>Saccharomycotina</taxon>
        <taxon>Dipodascomycetes</taxon>
        <taxon>Dipodascales</taxon>
        <taxon>Trichomonascaceae</taxon>
        <taxon>Trichomonascus</taxon>
        <taxon>Trichomonascus ciferrii complex</taxon>
    </lineage>
</organism>
<evidence type="ECO:0000313" key="10">
    <source>
        <dbReference type="Proteomes" id="UP000761534"/>
    </source>
</evidence>
<evidence type="ECO:0000256" key="7">
    <source>
        <dbReference type="ARBA" id="ARBA00023295"/>
    </source>
</evidence>
<keyword evidence="10" id="KW-1185">Reference proteome</keyword>
<accession>A0A642V3Q3</accession>
<dbReference type="GO" id="GO:0005576">
    <property type="term" value="C:extracellular region"/>
    <property type="evidence" value="ECO:0007669"/>
    <property type="project" value="TreeGrafter"/>
</dbReference>
<sequence>MKRISLNTRGYLAGIGIVLFVILVMLHDQDANLSDPSKDETIAWTHNPQQVRSFQFLEQAENPEYRDFTAIPWAVTYSPLTEEGHCIPKEDITKDLNDIIDAGIKAVRFFSVDCAVLDAYDDLEYEGEELEIILGLHPYPVVDSEEQEPNLSHYIKSINLQLAEISAWNRWDRIAMLVVGSQGVHHERYSRSELVRMIRYVRLHLESEQGFRGLITTVEPVQSWASPTKYNAASIAEYKEFQQRTAPWQKPIEGIDDHNSEDDDFDISNIEDNDLCAVVDIVSLTIQPYFNSGLYPDESGRLIERDVKFVKYLCSDDFIGRAHREENDANLQRDNSPPVAILEAGWPKAGRHNGNAVPGRNNQILAINSMLTAYDSHSGTRIPVTLHSYQDEVWLDESPMAVEKSFGIRHLYT</sequence>
<dbReference type="PANTHER" id="PTHR16631:SF24">
    <property type="entry name" value="FAMILY 17 GLUCOSIDASE SCW11-RELATED"/>
    <property type="match status" value="1"/>
</dbReference>
<evidence type="ECO:0000256" key="8">
    <source>
        <dbReference type="SAM" id="Phobius"/>
    </source>
</evidence>
<feature type="transmembrane region" description="Helical" evidence="8">
    <location>
        <begin position="9"/>
        <end position="27"/>
    </location>
</feature>
<gene>
    <name evidence="9" type="ORF">TRICI_003455</name>
</gene>
<evidence type="ECO:0000256" key="2">
    <source>
        <dbReference type="ARBA" id="ARBA00008773"/>
    </source>
</evidence>
<dbReference type="InterPro" id="IPR017853">
    <property type="entry name" value="GH"/>
</dbReference>
<keyword evidence="8" id="KW-0812">Transmembrane</keyword>
<evidence type="ECO:0000313" key="9">
    <source>
        <dbReference type="EMBL" id="KAA8912546.1"/>
    </source>
</evidence>
<dbReference type="InterPro" id="IPR050732">
    <property type="entry name" value="Beta-glucan_modifiers"/>
</dbReference>
<evidence type="ECO:0000256" key="4">
    <source>
        <dbReference type="ARBA" id="ARBA00022525"/>
    </source>
</evidence>
<keyword evidence="5" id="KW-0732">Signal</keyword>
<dbReference type="GO" id="GO:0042973">
    <property type="term" value="F:glucan endo-1,3-beta-D-glucosidase activity"/>
    <property type="evidence" value="ECO:0007669"/>
    <property type="project" value="TreeGrafter"/>
</dbReference>
<keyword evidence="4" id="KW-0964">Secreted</keyword>
<dbReference type="OrthoDB" id="4082933at2759"/>
<keyword evidence="6" id="KW-0378">Hydrolase</keyword>